<evidence type="ECO:0000256" key="1">
    <source>
        <dbReference type="ARBA" id="ARBA00022737"/>
    </source>
</evidence>
<dbReference type="GO" id="GO:0004842">
    <property type="term" value="F:ubiquitin-protein transferase activity"/>
    <property type="evidence" value="ECO:0007669"/>
    <property type="project" value="TreeGrafter"/>
</dbReference>
<keyword evidence="6" id="KW-1185">Reference proteome</keyword>
<protein>
    <recommendedName>
        <fullName evidence="7">Ankyrin repeat</fullName>
    </recommendedName>
</protein>
<dbReference type="Pfam" id="PF12796">
    <property type="entry name" value="Ank_2"/>
    <property type="match status" value="1"/>
</dbReference>
<sequence length="341" mass="36247">MNAAPFPLGRRPIARTASCGRPIPLPRVFDAQPRAIRSVLQADASRPTHSGGRSRPIVRAEGDGAGGVDPRMADMQKQIEEMQKDPRMAGQMKAMQDAMKNPSVQKQMQQTVEYMQSDEMKKKMAAIQEDEELKPMFEELKTGGMGAMMKYMRDEGMMRKLAQKMGPPPEFLAGARAPQDGAPAPAAAPAAAAAAAPPVAPEVEINNLVDAAKAADLEAVEDFLAIGKDPNMTDEQERTPLHFAVATENMDVMDALMGAGAKLEVVDSMKNTPLHYAAGYGRKVAVRRLLDAGASGAVKNGNGKTPADLARLSAENPVGKDGSLMGILDEAAAGAPAFQDQ</sequence>
<dbReference type="PROSITE" id="PS50088">
    <property type="entry name" value="ANK_REPEAT"/>
    <property type="match status" value="2"/>
</dbReference>
<evidence type="ECO:0008006" key="7">
    <source>
        <dbReference type="Google" id="ProtNLM"/>
    </source>
</evidence>
<evidence type="ECO:0000256" key="2">
    <source>
        <dbReference type="ARBA" id="ARBA00023043"/>
    </source>
</evidence>
<keyword evidence="2 3" id="KW-0040">ANK repeat</keyword>
<dbReference type="SMART" id="SM00248">
    <property type="entry name" value="ANK"/>
    <property type="match status" value="3"/>
</dbReference>
<dbReference type="EMBL" id="CAJHUC010000512">
    <property type="protein sequence ID" value="CAD7696592.1"/>
    <property type="molecule type" value="Genomic_DNA"/>
</dbReference>
<feature type="region of interest" description="Disordered" evidence="4">
    <location>
        <begin position="1"/>
        <end position="25"/>
    </location>
</feature>
<name>A0A8S1IP76_9CHLO</name>
<dbReference type="PROSITE" id="PS50297">
    <property type="entry name" value="ANK_REP_REGION"/>
    <property type="match status" value="2"/>
</dbReference>
<reference evidence="5" key="1">
    <citation type="submission" date="2020-12" db="EMBL/GenBank/DDBJ databases">
        <authorList>
            <person name="Iha C."/>
        </authorList>
    </citation>
    <scope>NUCLEOTIDE SEQUENCE</scope>
</reference>
<dbReference type="GO" id="GO:0085020">
    <property type="term" value="P:protein K6-linked ubiquitination"/>
    <property type="evidence" value="ECO:0007669"/>
    <property type="project" value="TreeGrafter"/>
</dbReference>
<dbReference type="OrthoDB" id="341259at2759"/>
<organism evidence="5 6">
    <name type="scientific">Ostreobium quekettii</name>
    <dbReference type="NCBI Taxonomy" id="121088"/>
    <lineage>
        <taxon>Eukaryota</taxon>
        <taxon>Viridiplantae</taxon>
        <taxon>Chlorophyta</taxon>
        <taxon>core chlorophytes</taxon>
        <taxon>Ulvophyceae</taxon>
        <taxon>TCBD clade</taxon>
        <taxon>Bryopsidales</taxon>
        <taxon>Ostreobineae</taxon>
        <taxon>Ostreobiaceae</taxon>
        <taxon>Ostreobium</taxon>
    </lineage>
</organism>
<dbReference type="InterPro" id="IPR002110">
    <property type="entry name" value="Ankyrin_rpt"/>
</dbReference>
<evidence type="ECO:0000256" key="3">
    <source>
        <dbReference type="PROSITE-ProRule" id="PRU00023"/>
    </source>
</evidence>
<feature type="repeat" description="ANK" evidence="3">
    <location>
        <begin position="236"/>
        <end position="268"/>
    </location>
</feature>
<dbReference type="Proteomes" id="UP000708148">
    <property type="component" value="Unassembled WGS sequence"/>
</dbReference>
<evidence type="ECO:0000313" key="5">
    <source>
        <dbReference type="EMBL" id="CAD7696592.1"/>
    </source>
</evidence>
<dbReference type="PANTHER" id="PTHR24171:SF8">
    <property type="entry name" value="BRCA1-ASSOCIATED RING DOMAIN PROTEIN 1"/>
    <property type="match status" value="1"/>
</dbReference>
<comment type="caution">
    <text evidence="5">The sequence shown here is derived from an EMBL/GenBank/DDBJ whole genome shotgun (WGS) entry which is preliminary data.</text>
</comment>
<feature type="region of interest" description="Disordered" evidence="4">
    <location>
        <begin position="41"/>
        <end position="70"/>
    </location>
</feature>
<dbReference type="SUPFAM" id="SSF48403">
    <property type="entry name" value="Ankyrin repeat"/>
    <property type="match status" value="1"/>
</dbReference>
<gene>
    <name evidence="5" type="ORF">OSTQU699_LOCUS1953</name>
</gene>
<proteinExistence type="predicted"/>
<keyword evidence="1" id="KW-0677">Repeat</keyword>
<dbReference type="InterPro" id="IPR036770">
    <property type="entry name" value="Ankyrin_rpt-contain_sf"/>
</dbReference>
<dbReference type="AlphaFoldDB" id="A0A8S1IP76"/>
<evidence type="ECO:0000313" key="6">
    <source>
        <dbReference type="Proteomes" id="UP000708148"/>
    </source>
</evidence>
<evidence type="ECO:0000256" key="4">
    <source>
        <dbReference type="SAM" id="MobiDB-lite"/>
    </source>
</evidence>
<accession>A0A8S1IP76</accession>
<feature type="repeat" description="ANK" evidence="3">
    <location>
        <begin position="269"/>
        <end position="301"/>
    </location>
</feature>
<dbReference type="Gene3D" id="1.25.40.20">
    <property type="entry name" value="Ankyrin repeat-containing domain"/>
    <property type="match status" value="2"/>
</dbReference>
<dbReference type="PANTHER" id="PTHR24171">
    <property type="entry name" value="ANKYRIN REPEAT DOMAIN-CONTAINING PROTEIN 39-RELATED"/>
    <property type="match status" value="1"/>
</dbReference>